<proteinExistence type="predicted"/>
<accession>A0ACB7ZPS8</accession>
<name>A0ACB7ZPS8_9AGAM</name>
<gene>
    <name evidence="1" type="ORF">BJ138DRAFT_1120750</name>
</gene>
<sequence>MSEYVNVPVCSCGQHAVQVTRVCFTKDQILKALDIVAELAWAESAKQEMKAEDTKVEEIKEEVGNQHVPQYAGGVNRTRLDETNAEPKWYSVTTGREVRVFSNNAQAHNYVNGVSGGLMTRFPTHAEAKTHFYNAIVEGRVRRVHDGTVTDYNLDNGGPLLQAMLNTDSVVLYAPII</sequence>
<dbReference type="EMBL" id="MU269235">
    <property type="protein sequence ID" value="KAH7903086.1"/>
    <property type="molecule type" value="Genomic_DNA"/>
</dbReference>
<comment type="caution">
    <text evidence="1">The sequence shown here is derived from an EMBL/GenBank/DDBJ whole genome shotgun (WGS) entry which is preliminary data.</text>
</comment>
<keyword evidence="2" id="KW-1185">Reference proteome</keyword>
<reference evidence="1" key="1">
    <citation type="journal article" date="2021" name="New Phytol.">
        <title>Evolutionary innovations through gain and loss of genes in the ectomycorrhizal Boletales.</title>
        <authorList>
            <person name="Wu G."/>
            <person name="Miyauchi S."/>
            <person name="Morin E."/>
            <person name="Kuo A."/>
            <person name="Drula E."/>
            <person name="Varga T."/>
            <person name="Kohler A."/>
            <person name="Feng B."/>
            <person name="Cao Y."/>
            <person name="Lipzen A."/>
            <person name="Daum C."/>
            <person name="Hundley H."/>
            <person name="Pangilinan J."/>
            <person name="Johnson J."/>
            <person name="Barry K."/>
            <person name="LaButti K."/>
            <person name="Ng V."/>
            <person name="Ahrendt S."/>
            <person name="Min B."/>
            <person name="Choi I.G."/>
            <person name="Park H."/>
            <person name="Plett J.M."/>
            <person name="Magnuson J."/>
            <person name="Spatafora J.W."/>
            <person name="Nagy L.G."/>
            <person name="Henrissat B."/>
            <person name="Grigoriev I.V."/>
            <person name="Yang Z.L."/>
            <person name="Xu J."/>
            <person name="Martin F.M."/>
        </authorList>
    </citation>
    <scope>NUCLEOTIDE SEQUENCE</scope>
    <source>
        <strain evidence="1">ATCC 28755</strain>
    </source>
</reference>
<evidence type="ECO:0000313" key="2">
    <source>
        <dbReference type="Proteomes" id="UP000790377"/>
    </source>
</evidence>
<dbReference type="Proteomes" id="UP000790377">
    <property type="component" value="Unassembled WGS sequence"/>
</dbReference>
<organism evidence="1 2">
    <name type="scientific">Hygrophoropsis aurantiaca</name>
    <dbReference type="NCBI Taxonomy" id="72124"/>
    <lineage>
        <taxon>Eukaryota</taxon>
        <taxon>Fungi</taxon>
        <taxon>Dikarya</taxon>
        <taxon>Basidiomycota</taxon>
        <taxon>Agaricomycotina</taxon>
        <taxon>Agaricomycetes</taxon>
        <taxon>Agaricomycetidae</taxon>
        <taxon>Boletales</taxon>
        <taxon>Coniophorineae</taxon>
        <taxon>Hygrophoropsidaceae</taxon>
        <taxon>Hygrophoropsis</taxon>
    </lineage>
</organism>
<protein>
    <submittedName>
        <fullName evidence="1">Uncharacterized protein</fullName>
    </submittedName>
</protein>
<evidence type="ECO:0000313" key="1">
    <source>
        <dbReference type="EMBL" id="KAH7903086.1"/>
    </source>
</evidence>